<dbReference type="Proteomes" id="UP000178534">
    <property type="component" value="Unassembled WGS sequence"/>
</dbReference>
<dbReference type="EMBL" id="MHLP01000005">
    <property type="protein sequence ID" value="OGZ13701.1"/>
    <property type="molecule type" value="Genomic_DNA"/>
</dbReference>
<dbReference type="SUPFAM" id="SSF56519">
    <property type="entry name" value="Penicillin binding protein dimerisation domain"/>
    <property type="match status" value="1"/>
</dbReference>
<feature type="domain" description="Penicillin-binding protein dimerisation" evidence="4">
    <location>
        <begin position="56"/>
        <end position="187"/>
    </location>
</feature>
<evidence type="ECO:0000313" key="6">
    <source>
        <dbReference type="Proteomes" id="UP000178534"/>
    </source>
</evidence>
<comment type="caution">
    <text evidence="5">The sequence shown here is derived from an EMBL/GenBank/DDBJ whole genome shotgun (WGS) entry which is preliminary data.</text>
</comment>
<dbReference type="SUPFAM" id="SSF56601">
    <property type="entry name" value="beta-lactamase/transpeptidase-like"/>
    <property type="match status" value="1"/>
</dbReference>
<accession>A0A1G2DL50</accession>
<comment type="subcellular location">
    <subcellularLocation>
        <location evidence="1">Membrane</location>
    </subcellularLocation>
</comment>
<dbReference type="Pfam" id="PF03717">
    <property type="entry name" value="PBP_dimer"/>
    <property type="match status" value="1"/>
</dbReference>
<keyword evidence="2" id="KW-0472">Membrane</keyword>
<evidence type="ECO:0000259" key="3">
    <source>
        <dbReference type="Pfam" id="PF00905"/>
    </source>
</evidence>
<proteinExistence type="predicted"/>
<dbReference type="GO" id="GO:0071555">
    <property type="term" value="P:cell wall organization"/>
    <property type="evidence" value="ECO:0007669"/>
    <property type="project" value="TreeGrafter"/>
</dbReference>
<dbReference type="PANTHER" id="PTHR30627">
    <property type="entry name" value="PEPTIDOGLYCAN D,D-TRANSPEPTIDASE"/>
    <property type="match status" value="1"/>
</dbReference>
<dbReference type="Gene3D" id="3.90.1310.10">
    <property type="entry name" value="Penicillin-binding protein 2a (Domain 2)"/>
    <property type="match status" value="1"/>
</dbReference>
<dbReference type="Gene3D" id="3.40.710.10">
    <property type="entry name" value="DD-peptidase/beta-lactamase superfamily"/>
    <property type="match status" value="1"/>
</dbReference>
<evidence type="ECO:0008006" key="7">
    <source>
        <dbReference type="Google" id="ProtNLM"/>
    </source>
</evidence>
<dbReference type="PANTHER" id="PTHR30627:SF1">
    <property type="entry name" value="PEPTIDOGLYCAN D,D-TRANSPEPTIDASE FTSI"/>
    <property type="match status" value="1"/>
</dbReference>
<dbReference type="AlphaFoldDB" id="A0A1G2DL50"/>
<dbReference type="GO" id="GO:0005886">
    <property type="term" value="C:plasma membrane"/>
    <property type="evidence" value="ECO:0007669"/>
    <property type="project" value="TreeGrafter"/>
</dbReference>
<dbReference type="GO" id="GO:0008658">
    <property type="term" value="F:penicillin binding"/>
    <property type="evidence" value="ECO:0007669"/>
    <property type="project" value="InterPro"/>
</dbReference>
<protein>
    <recommendedName>
        <fullName evidence="7">Penicillin-binding protein transpeptidase domain-containing protein</fullName>
    </recommendedName>
</protein>
<evidence type="ECO:0000256" key="1">
    <source>
        <dbReference type="ARBA" id="ARBA00004370"/>
    </source>
</evidence>
<dbReference type="InterPro" id="IPR001460">
    <property type="entry name" value="PCN-bd_Tpept"/>
</dbReference>
<dbReference type="InterPro" id="IPR050515">
    <property type="entry name" value="Beta-lactam/transpept"/>
</dbReference>
<reference evidence="5 6" key="1">
    <citation type="journal article" date="2016" name="Nat. Commun.">
        <title>Thousands of microbial genomes shed light on interconnected biogeochemical processes in an aquifer system.</title>
        <authorList>
            <person name="Anantharaman K."/>
            <person name="Brown C.T."/>
            <person name="Hug L.A."/>
            <person name="Sharon I."/>
            <person name="Castelle C.J."/>
            <person name="Probst A.J."/>
            <person name="Thomas B.C."/>
            <person name="Singh A."/>
            <person name="Wilkins M.J."/>
            <person name="Karaoz U."/>
            <person name="Brodie E.L."/>
            <person name="Williams K.H."/>
            <person name="Hubbard S.S."/>
            <person name="Banfield J.F."/>
        </authorList>
    </citation>
    <scope>NUCLEOTIDE SEQUENCE [LARGE SCALE GENOMIC DNA]</scope>
</reference>
<dbReference type="Pfam" id="PF00905">
    <property type="entry name" value="Transpeptidase"/>
    <property type="match status" value="1"/>
</dbReference>
<sequence>MPKDARMRLRIIVLLVLLFGALFIGRLYNLQIVHSSEFVEEAKKQYIATVPNIYNRGTIYFKEKDGKLTTAATVNEGYVISINPTVLPDDKEKVYLALSSVIPIDRETFMEKAGKTDDTYEEIATRIPEDKTILIKDLDIPGLQAFREAWRYYPGGSLAAHVLGFVGYKDNILTGRYGLESYYNDTLFRKGQNLYVNFFAELFTNLSETVFDRSTEDEGNLVLTIEPTVQGYLEKEIQGVMEKWNSDQTGGVIMDPKTGAIYAMAVSPAFDLNEYGKVKDQGYYANPVVQDVREMGSIVKPLTMAAGLDAGVVTAGTTYNDTGSVTLNGRTFSNYDGRGRGPGTPMQRVLNDSLNTGAAFVVSKLGNERFADYMENKFHLGDETGIDLPGERQGLMSNMDSTRDIEYATASFGQGFAVTPINMSAALATLANGGMTVTPHVADEIRYESGRVKKVTQNPQEQVLKKESADEITRMLVTVVDKALLGGTVAIPEYSIAAKTGTAQLARPRELGGGYYDDRYLHTFFGYFPAYDPKFIIFMYTYQPKNGATFASHTLTMPFIRLTKFLLNYYHIPPDRDLDAAKAVTLLR</sequence>
<dbReference type="InterPro" id="IPR036138">
    <property type="entry name" value="PBP_dimer_sf"/>
</dbReference>
<gene>
    <name evidence="5" type="ORF">A2942_03995</name>
</gene>
<dbReference type="InterPro" id="IPR012338">
    <property type="entry name" value="Beta-lactam/transpept-like"/>
</dbReference>
<organism evidence="5 6">
    <name type="scientific">Candidatus Lloydbacteria bacterium RIFCSPLOWO2_01_FULL_50_20</name>
    <dbReference type="NCBI Taxonomy" id="1798665"/>
    <lineage>
        <taxon>Bacteria</taxon>
        <taxon>Candidatus Lloydiibacteriota</taxon>
    </lineage>
</organism>
<dbReference type="Gene3D" id="3.30.450.330">
    <property type="match status" value="1"/>
</dbReference>
<evidence type="ECO:0000256" key="2">
    <source>
        <dbReference type="ARBA" id="ARBA00023136"/>
    </source>
</evidence>
<evidence type="ECO:0000259" key="4">
    <source>
        <dbReference type="Pfam" id="PF03717"/>
    </source>
</evidence>
<dbReference type="InterPro" id="IPR005311">
    <property type="entry name" value="PBP_dimer"/>
</dbReference>
<dbReference type="STRING" id="1798665.A2942_03995"/>
<name>A0A1G2DL50_9BACT</name>
<evidence type="ECO:0000313" key="5">
    <source>
        <dbReference type="EMBL" id="OGZ13701.1"/>
    </source>
</evidence>
<feature type="domain" description="Penicillin-binding protein transpeptidase" evidence="3">
    <location>
        <begin position="251"/>
        <end position="546"/>
    </location>
</feature>